<accession>A0ABT9ZG21</accession>
<feature type="compositionally biased region" description="Low complexity" evidence="1">
    <location>
        <begin position="65"/>
        <end position="74"/>
    </location>
</feature>
<feature type="compositionally biased region" description="Basic and acidic residues" evidence="1">
    <location>
        <begin position="78"/>
        <end position="100"/>
    </location>
</feature>
<feature type="region of interest" description="Disordered" evidence="1">
    <location>
        <begin position="42"/>
        <end position="100"/>
    </location>
</feature>
<gene>
    <name evidence="2" type="ORF">J2S19_001764</name>
</gene>
<proteinExistence type="predicted"/>
<sequence length="100" mass="11717">MSLKSIELQIAIPRTHDAGKLQEQFNQRGQLIHDQLADTIKKEDDIKKTQVPENNDSEKIKLKQENSNQNQQQQKKQKKEEEQNEQSEHPYKGKSIDFFG</sequence>
<reference evidence="2 3" key="1">
    <citation type="submission" date="2023-07" db="EMBL/GenBank/DDBJ databases">
        <title>Genomic Encyclopedia of Type Strains, Phase IV (KMG-IV): sequencing the most valuable type-strain genomes for metagenomic binning, comparative biology and taxonomic classification.</title>
        <authorList>
            <person name="Goeker M."/>
        </authorList>
    </citation>
    <scope>NUCLEOTIDE SEQUENCE [LARGE SCALE GENOMIC DNA]</scope>
    <source>
        <strain evidence="2 3">DSM 29005</strain>
    </source>
</reference>
<keyword evidence="3" id="KW-1185">Reference proteome</keyword>
<evidence type="ECO:0000313" key="2">
    <source>
        <dbReference type="EMBL" id="MDQ0230508.1"/>
    </source>
</evidence>
<dbReference type="RefSeq" id="WP_307339899.1">
    <property type="nucleotide sequence ID" value="NZ_JAUSUD010000006.1"/>
</dbReference>
<feature type="compositionally biased region" description="Basic and acidic residues" evidence="1">
    <location>
        <begin position="42"/>
        <end position="64"/>
    </location>
</feature>
<dbReference type="EMBL" id="JAUSUD010000006">
    <property type="protein sequence ID" value="MDQ0230508.1"/>
    <property type="molecule type" value="Genomic_DNA"/>
</dbReference>
<protein>
    <submittedName>
        <fullName evidence="2">Skp family chaperone for outer membrane proteins</fullName>
    </submittedName>
</protein>
<organism evidence="2 3">
    <name type="scientific">Metabacillus malikii</name>
    <dbReference type="NCBI Taxonomy" id="1504265"/>
    <lineage>
        <taxon>Bacteria</taxon>
        <taxon>Bacillati</taxon>
        <taxon>Bacillota</taxon>
        <taxon>Bacilli</taxon>
        <taxon>Bacillales</taxon>
        <taxon>Bacillaceae</taxon>
        <taxon>Metabacillus</taxon>
    </lineage>
</organism>
<evidence type="ECO:0000256" key="1">
    <source>
        <dbReference type="SAM" id="MobiDB-lite"/>
    </source>
</evidence>
<comment type="caution">
    <text evidence="2">The sequence shown here is derived from an EMBL/GenBank/DDBJ whole genome shotgun (WGS) entry which is preliminary data.</text>
</comment>
<name>A0ABT9ZG21_9BACI</name>
<evidence type="ECO:0000313" key="3">
    <source>
        <dbReference type="Proteomes" id="UP001234495"/>
    </source>
</evidence>
<dbReference type="Proteomes" id="UP001234495">
    <property type="component" value="Unassembled WGS sequence"/>
</dbReference>